<evidence type="ECO:0000313" key="2">
    <source>
        <dbReference type="EMBL" id="KAB2814633.1"/>
    </source>
</evidence>
<name>A0A6N6RM52_9FLAO</name>
<proteinExistence type="predicted"/>
<keyword evidence="3" id="KW-1185">Reference proteome</keyword>
<dbReference type="OrthoDB" id="1094316at2"/>
<feature type="signal peptide" evidence="1">
    <location>
        <begin position="1"/>
        <end position="21"/>
    </location>
</feature>
<dbReference type="Proteomes" id="UP000468650">
    <property type="component" value="Unassembled WGS sequence"/>
</dbReference>
<evidence type="ECO:0008006" key="4">
    <source>
        <dbReference type="Google" id="ProtNLM"/>
    </source>
</evidence>
<organism evidence="2 3">
    <name type="scientific">Phaeocystidibacter luteus</name>
    <dbReference type="NCBI Taxonomy" id="911197"/>
    <lineage>
        <taxon>Bacteria</taxon>
        <taxon>Pseudomonadati</taxon>
        <taxon>Bacteroidota</taxon>
        <taxon>Flavobacteriia</taxon>
        <taxon>Flavobacteriales</taxon>
        <taxon>Phaeocystidibacteraceae</taxon>
        <taxon>Phaeocystidibacter</taxon>
    </lineage>
</organism>
<evidence type="ECO:0000313" key="3">
    <source>
        <dbReference type="Proteomes" id="UP000468650"/>
    </source>
</evidence>
<feature type="chain" id="PRO_5026895488" description="Porin family protein" evidence="1">
    <location>
        <begin position="22"/>
        <end position="194"/>
    </location>
</feature>
<gene>
    <name evidence="2" type="ORF">F8C67_02510</name>
</gene>
<evidence type="ECO:0000256" key="1">
    <source>
        <dbReference type="SAM" id="SignalP"/>
    </source>
</evidence>
<comment type="caution">
    <text evidence="2">The sequence shown here is derived from an EMBL/GenBank/DDBJ whole genome shotgun (WGS) entry which is preliminary data.</text>
</comment>
<dbReference type="PROSITE" id="PS51257">
    <property type="entry name" value="PROKAR_LIPOPROTEIN"/>
    <property type="match status" value="1"/>
</dbReference>
<dbReference type="AlphaFoldDB" id="A0A6N6RM52"/>
<keyword evidence="1" id="KW-0732">Signal</keyword>
<sequence>MKARYFTFALLLFGCMLNAQTYTRMSYPISWGAGANTGERINNTSWIGYHLEFGHDVHSNSFVGIETGWVTLYDEVNNVTETIGSTTVTGNQYRYLNVIPILLKYTYLFENSSEYVPFVAAAGGISWAKSTTDVGIFRFNNEEWPFTVGTEVGINFDMDYSTKFQLSGYYNFLAKRDNLNSQAYWGIRIGFMWM</sequence>
<dbReference type="RefSeq" id="WP_151666212.1">
    <property type="nucleotide sequence ID" value="NZ_WBVO01000001.1"/>
</dbReference>
<protein>
    <recommendedName>
        <fullName evidence="4">Porin family protein</fullName>
    </recommendedName>
</protein>
<reference evidence="2 3" key="1">
    <citation type="submission" date="2019-09" db="EMBL/GenBank/DDBJ databases">
        <title>Genomes of family Cryomorphaceae.</title>
        <authorList>
            <person name="Bowman J.P."/>
        </authorList>
    </citation>
    <scope>NUCLEOTIDE SEQUENCE [LARGE SCALE GENOMIC DNA]</scope>
    <source>
        <strain evidence="2 3">LMG 25704</strain>
    </source>
</reference>
<dbReference type="EMBL" id="WBVO01000001">
    <property type="protein sequence ID" value="KAB2814633.1"/>
    <property type="molecule type" value="Genomic_DNA"/>
</dbReference>
<accession>A0A6N6RM52</accession>